<feature type="transmembrane region" description="Helical" evidence="1">
    <location>
        <begin position="25"/>
        <end position="44"/>
    </location>
</feature>
<dbReference type="AlphaFoldDB" id="A0A5E4PMG1"/>
<name>A0A5E4PMG1_9NEOP</name>
<proteinExistence type="predicted"/>
<organism evidence="2 3">
    <name type="scientific">Leptidea sinapis</name>
    <dbReference type="NCBI Taxonomy" id="189913"/>
    <lineage>
        <taxon>Eukaryota</taxon>
        <taxon>Metazoa</taxon>
        <taxon>Ecdysozoa</taxon>
        <taxon>Arthropoda</taxon>
        <taxon>Hexapoda</taxon>
        <taxon>Insecta</taxon>
        <taxon>Pterygota</taxon>
        <taxon>Neoptera</taxon>
        <taxon>Endopterygota</taxon>
        <taxon>Lepidoptera</taxon>
        <taxon>Glossata</taxon>
        <taxon>Ditrysia</taxon>
        <taxon>Papilionoidea</taxon>
        <taxon>Pieridae</taxon>
        <taxon>Dismorphiinae</taxon>
        <taxon>Leptidea</taxon>
    </lineage>
</organism>
<keyword evidence="1" id="KW-0812">Transmembrane</keyword>
<evidence type="ECO:0000256" key="1">
    <source>
        <dbReference type="SAM" id="Phobius"/>
    </source>
</evidence>
<sequence>MIFPLFVQLLPTKFHGPCSKRKIKFIYTLNVSLLISTILSLLYISNNY</sequence>
<reference evidence="2 3" key="1">
    <citation type="submission" date="2017-07" db="EMBL/GenBank/DDBJ databases">
        <authorList>
            <person name="Talla V."/>
            <person name="Backstrom N."/>
        </authorList>
    </citation>
    <scope>NUCLEOTIDE SEQUENCE [LARGE SCALE GENOMIC DNA]</scope>
</reference>
<accession>A0A5E4PMG1</accession>
<dbReference type="Proteomes" id="UP000324832">
    <property type="component" value="Unassembled WGS sequence"/>
</dbReference>
<protein>
    <submittedName>
        <fullName evidence="2">Uncharacterized protein</fullName>
    </submittedName>
</protein>
<keyword evidence="1" id="KW-1133">Transmembrane helix</keyword>
<evidence type="ECO:0000313" key="3">
    <source>
        <dbReference type="Proteomes" id="UP000324832"/>
    </source>
</evidence>
<keyword evidence="3" id="KW-1185">Reference proteome</keyword>
<gene>
    <name evidence="2" type="ORF">LSINAPIS_LOCUS856</name>
</gene>
<evidence type="ECO:0000313" key="2">
    <source>
        <dbReference type="EMBL" id="VVC87188.1"/>
    </source>
</evidence>
<keyword evidence="1" id="KW-0472">Membrane</keyword>
<dbReference type="EMBL" id="FZQP02000084">
    <property type="protein sequence ID" value="VVC87188.1"/>
    <property type="molecule type" value="Genomic_DNA"/>
</dbReference>